<dbReference type="Proteomes" id="UP001227192">
    <property type="component" value="Unassembled WGS sequence"/>
</dbReference>
<dbReference type="EMBL" id="LACB01000249">
    <property type="protein sequence ID" value="KAJ9485736.1"/>
    <property type="molecule type" value="Genomic_DNA"/>
</dbReference>
<organism evidence="2 3">
    <name type="scientific">Penicillium thymicola</name>
    <dbReference type="NCBI Taxonomy" id="293382"/>
    <lineage>
        <taxon>Eukaryota</taxon>
        <taxon>Fungi</taxon>
        <taxon>Dikarya</taxon>
        <taxon>Ascomycota</taxon>
        <taxon>Pezizomycotina</taxon>
        <taxon>Eurotiomycetes</taxon>
        <taxon>Eurotiomycetidae</taxon>
        <taxon>Eurotiales</taxon>
        <taxon>Aspergillaceae</taxon>
        <taxon>Penicillium</taxon>
    </lineage>
</organism>
<feature type="compositionally biased region" description="Basic and acidic residues" evidence="1">
    <location>
        <begin position="68"/>
        <end position="81"/>
    </location>
</feature>
<keyword evidence="3" id="KW-1185">Reference proteome</keyword>
<feature type="region of interest" description="Disordered" evidence="1">
    <location>
        <begin position="68"/>
        <end position="99"/>
    </location>
</feature>
<name>A0AAI9TEX8_PENTH</name>
<reference evidence="2" key="2">
    <citation type="journal article" date="2016" name="Fungal Biol.">
        <title>Ochratoxin A production by Penicillium thymicola.</title>
        <authorList>
            <person name="Nguyen H.D.T."/>
            <person name="McMullin D.R."/>
            <person name="Ponomareva E."/>
            <person name="Riley R."/>
            <person name="Pomraning K.R."/>
            <person name="Baker S.E."/>
            <person name="Seifert K.A."/>
        </authorList>
    </citation>
    <scope>NUCLEOTIDE SEQUENCE</scope>
    <source>
        <strain evidence="2">DAOM 180753</strain>
    </source>
</reference>
<accession>A0AAI9TEX8</accession>
<evidence type="ECO:0000256" key="1">
    <source>
        <dbReference type="SAM" id="MobiDB-lite"/>
    </source>
</evidence>
<evidence type="ECO:0000313" key="3">
    <source>
        <dbReference type="Proteomes" id="UP001227192"/>
    </source>
</evidence>
<dbReference type="AlphaFoldDB" id="A0AAI9TEX8"/>
<gene>
    <name evidence="2" type="ORF">VN97_g7612</name>
</gene>
<sequence length="99" mass="11788">MTTRNLNRTWRDVVRIQYTLDVDADVPFPLQYIIHAPEWNESLVIDIPNKVPVETIHRSISNFVRETHRKPEPTYQDEKLSIRARIRQPNPFEPKNKTP</sequence>
<reference evidence="2" key="1">
    <citation type="submission" date="2015-06" db="EMBL/GenBank/DDBJ databases">
        <authorList>
            <person name="Nguyen H."/>
        </authorList>
    </citation>
    <scope>NUCLEOTIDE SEQUENCE</scope>
    <source>
        <strain evidence="2">DAOM 180753</strain>
    </source>
</reference>
<comment type="caution">
    <text evidence="2">The sequence shown here is derived from an EMBL/GenBank/DDBJ whole genome shotgun (WGS) entry which is preliminary data.</text>
</comment>
<evidence type="ECO:0000313" key="2">
    <source>
        <dbReference type="EMBL" id="KAJ9485736.1"/>
    </source>
</evidence>
<protein>
    <submittedName>
        <fullName evidence="2">Uncharacterized protein</fullName>
    </submittedName>
</protein>
<proteinExistence type="predicted"/>